<accession>A0AAV0UM70</accession>
<protein>
    <submittedName>
        <fullName evidence="1">Uncharacterized protein</fullName>
    </submittedName>
</protein>
<organism evidence="1 2">
    <name type="scientific">Peronospora destructor</name>
    <dbReference type="NCBI Taxonomy" id="86335"/>
    <lineage>
        <taxon>Eukaryota</taxon>
        <taxon>Sar</taxon>
        <taxon>Stramenopiles</taxon>
        <taxon>Oomycota</taxon>
        <taxon>Peronosporomycetes</taxon>
        <taxon>Peronosporales</taxon>
        <taxon>Peronosporaceae</taxon>
        <taxon>Peronospora</taxon>
    </lineage>
</organism>
<dbReference type="Proteomes" id="UP001162029">
    <property type="component" value="Unassembled WGS sequence"/>
</dbReference>
<comment type="caution">
    <text evidence="1">The sequence shown here is derived from an EMBL/GenBank/DDBJ whole genome shotgun (WGS) entry which is preliminary data.</text>
</comment>
<gene>
    <name evidence="1" type="ORF">PDE001_LOCUS6764</name>
</gene>
<reference evidence="1" key="1">
    <citation type="submission" date="2022-12" db="EMBL/GenBank/DDBJ databases">
        <authorList>
            <person name="Webb A."/>
        </authorList>
    </citation>
    <scope>NUCLEOTIDE SEQUENCE</scope>
    <source>
        <strain evidence="1">Pd1</strain>
    </source>
</reference>
<keyword evidence="2" id="KW-1185">Reference proteome</keyword>
<name>A0AAV0UM70_9STRA</name>
<dbReference type="EMBL" id="CANTFM010001299">
    <property type="protein sequence ID" value="CAI5737969.1"/>
    <property type="molecule type" value="Genomic_DNA"/>
</dbReference>
<evidence type="ECO:0000313" key="2">
    <source>
        <dbReference type="Proteomes" id="UP001162029"/>
    </source>
</evidence>
<sequence>MAVLSLVELSTENLEVLERFLDMTCRSLLETLRTLTDASASVLPHTCIQRCYRIACKQQFQQFGDKCTWHLSLRALKSDNQQYEFDTTATFLVRNEGRYWFSILQAKRSQTWCYMKSNRR</sequence>
<dbReference type="AlphaFoldDB" id="A0AAV0UM70"/>
<proteinExistence type="predicted"/>
<evidence type="ECO:0000313" key="1">
    <source>
        <dbReference type="EMBL" id="CAI5737969.1"/>
    </source>
</evidence>